<dbReference type="Proteomes" id="UP000747399">
    <property type="component" value="Unassembled WGS sequence"/>
</dbReference>
<keyword evidence="4" id="KW-1185">Reference proteome</keyword>
<feature type="compositionally biased region" description="Low complexity" evidence="2">
    <location>
        <begin position="147"/>
        <end position="161"/>
    </location>
</feature>
<sequence length="994" mass="105345">MEQGQGSEHLDTSHVDWSFLPPTAMHVIGTLLPPSSLLKARLVNIHWASCLAALVDTLYIVPEYFLNEETVTDVHRAFPKATTVNLDLQDTFMAVPQAVKDSLDRYTSQRNGQLSAAGTGPEDASSTSSEVCQTDGAVESGRPSEDASGAAGGPTESAAEPPASPVAITAESSSQPSIAQPLAAPSALQMGSQMDSNIPASQSSQPYQAGVGALVAAFSVDFLRRSGSSGPEASNGVTVAAPSSRSGTSEANGGGATAGVPDAGGPPGLAEGTPAGTIAARGVGAGGGEAGAPLALPVPGAPAQSPVSPPTVPYSAISLEPLHSIVPAHATHLRVRLPDSLDVQAHHADVSSSWDYVSALLAHVGTGLSGLSLSTAPDAAHISMLSPLTQLTSLTMDEASHSTWSADHLPIVGSLTGLRNLAIKIPPFRSSRPEPAATPPPAALASWTALQRLTKLHVSALRYSFHSSLVAVLPHLTKLEYLALRAPQTRLPWPGTDKPLFANIGTLTGLTQLSLALGDHNMAPQDWQSMTTLTRLSAIELSVSEGSDGLNVPMGLEFPALKSLKLRYPNSQDLVRIAMWSGIQRLDIKFPEHEREWHQEDAVVELLDFRTKLLSTAGAAVICSVLDNAPAAHLTTSVALDSSGNLGHASVAALMGQMGPPPQQQPGAGGTMPPTGAGNTAGLTSWWSPLLPLLALPNMVDFRCSAKEGLASHNPILFDEIVSGLCAAWPGVTRLCFKGCINVLSQPGGWDSLKQLTKLQQLELRHHPPQEGEPPADHNISRATRARFLRVEPIRLPATSLPDSLQTLLLENVELRRKETDCLINLSSLERRTTCRHFPEFVGMPLQRLVVSNCCVKAKGITSIASECKGLTHLVFAVYKVSEEADLRELQGALGQMVRNLTQLQVLKVRVLAGCITRDLVQDMVFYLPYLQRLKLTSSDGWADTALFLPLTHMSGLRKCSLAYFKSAEAARLLRAEFRTVLPYCKIKAKHETG</sequence>
<evidence type="ECO:0000313" key="4">
    <source>
        <dbReference type="Proteomes" id="UP000747399"/>
    </source>
</evidence>
<dbReference type="InterPro" id="IPR032675">
    <property type="entry name" value="LRR_dom_sf"/>
</dbReference>
<gene>
    <name evidence="3" type="ORF">Vafri_15793</name>
</gene>
<feature type="compositionally biased region" description="Polar residues" evidence="2">
    <location>
        <begin position="106"/>
        <end position="116"/>
    </location>
</feature>
<evidence type="ECO:0000313" key="3">
    <source>
        <dbReference type="EMBL" id="GIL61326.1"/>
    </source>
</evidence>
<evidence type="ECO:0000256" key="2">
    <source>
        <dbReference type="SAM" id="MobiDB-lite"/>
    </source>
</evidence>
<reference evidence="3" key="1">
    <citation type="journal article" date="2021" name="Proc. Natl. Acad. Sci. U.S.A.">
        <title>Three genomes in the algal genus Volvox reveal the fate of a haploid sex-determining region after a transition to homothallism.</title>
        <authorList>
            <person name="Yamamoto K."/>
            <person name="Hamaji T."/>
            <person name="Kawai-Toyooka H."/>
            <person name="Matsuzaki R."/>
            <person name="Takahashi F."/>
            <person name="Nishimura Y."/>
            <person name="Kawachi M."/>
            <person name="Noguchi H."/>
            <person name="Minakuchi Y."/>
            <person name="Umen J.G."/>
            <person name="Toyoda A."/>
            <person name="Nozaki H."/>
        </authorList>
    </citation>
    <scope>NUCLEOTIDE SEQUENCE</scope>
    <source>
        <strain evidence="3">NIES-3780</strain>
    </source>
</reference>
<comment type="subcellular location">
    <subcellularLocation>
        <location evidence="1">Cytoplasm</location>
        <location evidence="1">Cytoskeleton</location>
        <location evidence="1">Cilium axoneme</location>
    </subcellularLocation>
</comment>
<proteinExistence type="predicted"/>
<feature type="region of interest" description="Disordered" evidence="2">
    <location>
        <begin position="106"/>
        <end position="179"/>
    </location>
</feature>
<dbReference type="AlphaFoldDB" id="A0A8J4F5S2"/>
<dbReference type="SUPFAM" id="SSF52058">
    <property type="entry name" value="L domain-like"/>
    <property type="match status" value="1"/>
</dbReference>
<feature type="region of interest" description="Disordered" evidence="2">
    <location>
        <begin position="226"/>
        <end position="284"/>
    </location>
</feature>
<dbReference type="Gene3D" id="3.80.10.10">
    <property type="entry name" value="Ribonuclease Inhibitor"/>
    <property type="match status" value="2"/>
</dbReference>
<feature type="compositionally biased region" description="Polar residues" evidence="2">
    <location>
        <begin position="226"/>
        <end position="251"/>
    </location>
</feature>
<dbReference type="EMBL" id="BNCO01000044">
    <property type="protein sequence ID" value="GIL61326.1"/>
    <property type="molecule type" value="Genomic_DNA"/>
</dbReference>
<protein>
    <submittedName>
        <fullName evidence="3">Uncharacterized protein</fullName>
    </submittedName>
</protein>
<feature type="region of interest" description="Disordered" evidence="2">
    <location>
        <begin position="657"/>
        <end position="679"/>
    </location>
</feature>
<dbReference type="GO" id="GO:0005930">
    <property type="term" value="C:axoneme"/>
    <property type="evidence" value="ECO:0007669"/>
    <property type="project" value="UniProtKB-SubCell"/>
</dbReference>
<comment type="caution">
    <text evidence="3">The sequence shown here is derived from an EMBL/GenBank/DDBJ whole genome shotgun (WGS) entry which is preliminary data.</text>
</comment>
<organism evidence="3 4">
    <name type="scientific">Volvox africanus</name>
    <dbReference type="NCBI Taxonomy" id="51714"/>
    <lineage>
        <taxon>Eukaryota</taxon>
        <taxon>Viridiplantae</taxon>
        <taxon>Chlorophyta</taxon>
        <taxon>core chlorophytes</taxon>
        <taxon>Chlorophyceae</taxon>
        <taxon>CS clade</taxon>
        <taxon>Chlamydomonadales</taxon>
        <taxon>Volvocaceae</taxon>
        <taxon>Volvox</taxon>
    </lineage>
</organism>
<accession>A0A8J4F5S2</accession>
<evidence type="ECO:0000256" key="1">
    <source>
        <dbReference type="ARBA" id="ARBA00004430"/>
    </source>
</evidence>
<name>A0A8J4F5S2_9CHLO</name>